<feature type="domain" description="Pyruvate phosphate dikinase AMP/ATP-binding" evidence="14">
    <location>
        <begin position="303"/>
        <end position="355"/>
    </location>
</feature>
<dbReference type="Gene3D" id="3.30.1490.20">
    <property type="entry name" value="ATP-grasp fold, A domain"/>
    <property type="match status" value="1"/>
</dbReference>
<evidence type="ECO:0000256" key="10">
    <source>
        <dbReference type="ARBA" id="ARBA00022842"/>
    </source>
</evidence>
<comment type="similarity">
    <text evidence="2">Belongs to the PEP-utilizing enzyme family.</text>
</comment>
<keyword evidence="8 16" id="KW-0418">Kinase</keyword>
<feature type="domain" description="PEP-utilising enzyme mobile" evidence="13">
    <location>
        <begin position="424"/>
        <end position="505"/>
    </location>
</feature>
<dbReference type="Pfam" id="PF00391">
    <property type="entry name" value="PEP-utilizers"/>
    <property type="match status" value="1"/>
</dbReference>
<protein>
    <recommendedName>
        <fullName evidence="4">Pyruvate, phosphate dikinase</fullName>
        <ecNumber evidence="3">2.7.9.1</ecNumber>
    </recommendedName>
    <alternativeName>
        <fullName evidence="11">Pyruvate, orthophosphate dikinase</fullName>
    </alternativeName>
</protein>
<keyword evidence="9" id="KW-0067">ATP-binding</keyword>
<dbReference type="SUPFAM" id="SSF51621">
    <property type="entry name" value="Phosphoenolpyruvate/pyruvate domain"/>
    <property type="match status" value="1"/>
</dbReference>
<name>A0A2M8KF44_9BACT</name>
<evidence type="ECO:0000259" key="14">
    <source>
        <dbReference type="Pfam" id="PF01326"/>
    </source>
</evidence>
<dbReference type="Pfam" id="PF02896">
    <property type="entry name" value="PEP-utilizers_C"/>
    <property type="match status" value="1"/>
</dbReference>
<accession>A0A2M8KF44</accession>
<feature type="binding site" evidence="12">
    <location>
        <position position="752"/>
    </location>
    <ligand>
        <name>Mg(2+)</name>
        <dbReference type="ChEBI" id="CHEBI:18420"/>
    </ligand>
</feature>
<comment type="caution">
    <text evidence="16">The sequence shown here is derived from an EMBL/GenBank/DDBJ whole genome shotgun (WGS) entry which is preliminary data.</text>
</comment>
<dbReference type="NCBIfam" id="NF004531">
    <property type="entry name" value="PRK05878.1"/>
    <property type="match status" value="1"/>
</dbReference>
<evidence type="ECO:0000313" key="17">
    <source>
        <dbReference type="Proteomes" id="UP000231450"/>
    </source>
</evidence>
<feature type="non-terminal residue" evidence="16">
    <location>
        <position position="767"/>
    </location>
</feature>
<proteinExistence type="inferred from homology"/>
<dbReference type="InterPro" id="IPR013815">
    <property type="entry name" value="ATP_grasp_subdomain_1"/>
</dbReference>
<evidence type="ECO:0000256" key="7">
    <source>
        <dbReference type="ARBA" id="ARBA00022741"/>
    </source>
</evidence>
<dbReference type="InterPro" id="IPR040442">
    <property type="entry name" value="Pyrv_kinase-like_dom_sf"/>
</dbReference>
<evidence type="ECO:0000259" key="15">
    <source>
        <dbReference type="Pfam" id="PF02896"/>
    </source>
</evidence>
<dbReference type="GO" id="GO:0005524">
    <property type="term" value="F:ATP binding"/>
    <property type="evidence" value="ECO:0007669"/>
    <property type="project" value="UniProtKB-KW"/>
</dbReference>
<dbReference type="PROSITE" id="PS00370">
    <property type="entry name" value="PEP_ENZYMES_PHOS_SITE"/>
    <property type="match status" value="1"/>
</dbReference>
<dbReference type="InterPro" id="IPR015813">
    <property type="entry name" value="Pyrv/PenolPyrv_kinase-like_dom"/>
</dbReference>
<dbReference type="Gene3D" id="1.10.189.10">
    <property type="entry name" value="Pyruvate Phosphate Dikinase, domain 2"/>
    <property type="match status" value="1"/>
</dbReference>
<organism evidence="16 17">
    <name type="scientific">Candidatus Portnoybacteria bacterium CG10_big_fil_rev_8_21_14_0_10_36_7</name>
    <dbReference type="NCBI Taxonomy" id="1974812"/>
    <lineage>
        <taxon>Bacteria</taxon>
        <taxon>Candidatus Portnoyibacteriota</taxon>
    </lineage>
</organism>
<dbReference type="GO" id="GO:0050242">
    <property type="term" value="F:pyruvate, phosphate dikinase activity"/>
    <property type="evidence" value="ECO:0007669"/>
    <property type="project" value="UniProtKB-EC"/>
</dbReference>
<gene>
    <name evidence="16" type="ORF">COU81_00095</name>
</gene>
<evidence type="ECO:0000256" key="2">
    <source>
        <dbReference type="ARBA" id="ARBA00007837"/>
    </source>
</evidence>
<evidence type="ECO:0000256" key="9">
    <source>
        <dbReference type="ARBA" id="ARBA00022840"/>
    </source>
</evidence>
<evidence type="ECO:0000256" key="11">
    <source>
        <dbReference type="ARBA" id="ARBA00032883"/>
    </source>
</evidence>
<evidence type="ECO:0000256" key="5">
    <source>
        <dbReference type="ARBA" id="ARBA00022679"/>
    </source>
</evidence>
<dbReference type="InterPro" id="IPR000121">
    <property type="entry name" value="PEP_util_C"/>
</dbReference>
<dbReference type="Gene3D" id="3.50.30.10">
    <property type="entry name" value="Phosphohistidine domain"/>
    <property type="match status" value="1"/>
</dbReference>
<dbReference type="NCBIfam" id="TIGR01828">
    <property type="entry name" value="pyru_phos_dikin"/>
    <property type="match status" value="1"/>
</dbReference>
<evidence type="ECO:0000256" key="3">
    <source>
        <dbReference type="ARBA" id="ARBA00011994"/>
    </source>
</evidence>
<dbReference type="Pfam" id="PF01326">
    <property type="entry name" value="PPDK_N"/>
    <property type="match status" value="3"/>
</dbReference>
<dbReference type="InterPro" id="IPR010121">
    <property type="entry name" value="Pyruvate_phosphate_dikinase"/>
</dbReference>
<keyword evidence="6 12" id="KW-0479">Metal-binding</keyword>
<dbReference type="PIRSF" id="PIRSF000853">
    <property type="entry name" value="PPDK"/>
    <property type="match status" value="1"/>
</dbReference>
<keyword evidence="10 12" id="KW-0460">Magnesium</keyword>
<dbReference type="Gene3D" id="3.30.470.20">
    <property type="entry name" value="ATP-grasp fold, B domain"/>
    <property type="match status" value="1"/>
</dbReference>
<keyword evidence="16" id="KW-0670">Pyruvate</keyword>
<dbReference type="PANTHER" id="PTHR22931">
    <property type="entry name" value="PHOSPHOENOLPYRUVATE DIKINASE-RELATED"/>
    <property type="match status" value="1"/>
</dbReference>
<comment type="cofactor">
    <cofactor evidence="1 12">
        <name>Mg(2+)</name>
        <dbReference type="ChEBI" id="CHEBI:18420"/>
    </cofactor>
</comment>
<dbReference type="GO" id="GO:0016301">
    <property type="term" value="F:kinase activity"/>
    <property type="evidence" value="ECO:0007669"/>
    <property type="project" value="UniProtKB-KW"/>
</dbReference>
<dbReference type="SUPFAM" id="SSF52009">
    <property type="entry name" value="Phosphohistidine domain"/>
    <property type="match status" value="1"/>
</dbReference>
<dbReference type="SUPFAM" id="SSF56059">
    <property type="entry name" value="Glutathione synthetase ATP-binding domain-like"/>
    <property type="match status" value="1"/>
</dbReference>
<dbReference type="AlphaFoldDB" id="A0A2M8KF44"/>
<evidence type="ECO:0000259" key="13">
    <source>
        <dbReference type="Pfam" id="PF00391"/>
    </source>
</evidence>
<reference evidence="17" key="1">
    <citation type="submission" date="2017-09" db="EMBL/GenBank/DDBJ databases">
        <title>Depth-based differentiation of microbial function through sediment-hosted aquifers and enrichment of novel symbionts in the deep terrestrial subsurface.</title>
        <authorList>
            <person name="Probst A.J."/>
            <person name="Ladd B."/>
            <person name="Jarett J.K."/>
            <person name="Geller-Mcgrath D.E."/>
            <person name="Sieber C.M.K."/>
            <person name="Emerson J.B."/>
            <person name="Anantharaman K."/>
            <person name="Thomas B.C."/>
            <person name="Malmstrom R."/>
            <person name="Stieglmeier M."/>
            <person name="Klingl A."/>
            <person name="Woyke T."/>
            <person name="Ryan C.M."/>
            <person name="Banfield J.F."/>
        </authorList>
    </citation>
    <scope>NUCLEOTIDE SEQUENCE [LARGE SCALE GENOMIC DNA]</scope>
</reference>
<keyword evidence="7" id="KW-0547">Nucleotide-binding</keyword>
<feature type="domain" description="Pyruvate phosphate dikinase AMP/ATP-binding" evidence="14">
    <location>
        <begin position="18"/>
        <end position="55"/>
    </location>
</feature>
<feature type="domain" description="PEP-utilising enzyme C-terminal" evidence="15">
    <location>
        <begin position="520"/>
        <end position="766"/>
    </location>
</feature>
<evidence type="ECO:0000256" key="8">
    <source>
        <dbReference type="ARBA" id="ARBA00022777"/>
    </source>
</evidence>
<dbReference type="Gene3D" id="1.20.80.30">
    <property type="match status" value="1"/>
</dbReference>
<evidence type="ECO:0000256" key="1">
    <source>
        <dbReference type="ARBA" id="ARBA00001946"/>
    </source>
</evidence>
<dbReference type="EC" id="2.7.9.1" evidence="3"/>
<dbReference type="EMBL" id="PFDW01000004">
    <property type="protein sequence ID" value="PJE58548.1"/>
    <property type="molecule type" value="Genomic_DNA"/>
</dbReference>
<dbReference type="Gene3D" id="3.20.20.60">
    <property type="entry name" value="Phosphoenolpyruvate-binding domains"/>
    <property type="match status" value="1"/>
</dbReference>
<dbReference type="GO" id="GO:0046872">
    <property type="term" value="F:metal ion binding"/>
    <property type="evidence" value="ECO:0007669"/>
    <property type="project" value="UniProtKB-KW"/>
</dbReference>
<evidence type="ECO:0000256" key="4">
    <source>
        <dbReference type="ARBA" id="ARBA00020138"/>
    </source>
</evidence>
<keyword evidence="5" id="KW-0808">Transferase</keyword>
<dbReference type="InterPro" id="IPR008279">
    <property type="entry name" value="PEP-util_enz_mobile_dom"/>
</dbReference>
<dbReference type="InterPro" id="IPR002192">
    <property type="entry name" value="PPDK_AMP/ATP-bd"/>
</dbReference>
<evidence type="ECO:0000313" key="16">
    <source>
        <dbReference type="EMBL" id="PJE58548.1"/>
    </source>
</evidence>
<dbReference type="InterPro" id="IPR036637">
    <property type="entry name" value="Phosphohistidine_dom_sf"/>
</dbReference>
<dbReference type="PANTHER" id="PTHR22931:SF9">
    <property type="entry name" value="PYRUVATE, PHOSPHATE DIKINASE 1, CHLOROPLASTIC"/>
    <property type="match status" value="1"/>
</dbReference>
<feature type="domain" description="Pyruvate phosphate dikinase AMP/ATP-binding" evidence="14">
    <location>
        <begin position="57"/>
        <end position="299"/>
    </location>
</feature>
<evidence type="ECO:0000256" key="6">
    <source>
        <dbReference type="ARBA" id="ARBA00022723"/>
    </source>
</evidence>
<sequence length="767" mass="84272">MDKKYVYAFEEGHKDLKEILGGKGANLAEMSNLGIKVPPGFTVTTEVCATYHQNNKNYPQEVKDQIAQKLSELETKMGKKLGDASDPLLVSVRSGAAASMPGMMDTILNLGLNDQSVEGLAEKSNNPRFAWDSYRRFIQMFADVVMGVDGSEFETILENIKDTVGAEYDTDLTAGHLEEIVKRYRAKIVELKGVDFPQDPKEQLQLAIDAVFNSWNNYRAIRYLEINNIKGLIGTAVNIQAMVFGNLSENSGTGVCFTRNPSTGENKFYGEYLMNAQGEDVVAGIRTPKPVGALEEQNKIIYDELVATCDRVEKHYRDMQDMEFTIQEGKLFILQARNGKRTAAAAVRIAVELEKEGVLNKEEALMKIQPEQLDQLLHKQLDPIAKAQAEVVATGLPASPGAAVGQVVFTASEAYVKAQSGLDVVLVRIETSPEDIDGMHSAKGILTARGGMTSHAAVVARGMGTCCVAGCADIVINEKAKQFTIKASGVVVKEGDYITLDGGEGNVYLGKLNTEDPTLSGDFGTIMKWSDEIRKLKIRTNADTPYDAKVARKFGAEGIGLCRTEHMFFEGDRIKAVREMILASNIEGRKKALGKLLPYQKKDFIGLFHSMEGYPVTVRLLDPPLHEFLPTTEKDIYDLAREMEVDAGTLKAKISDLHEFNPMLGHRGCRLAITYPEIYDMQVQAIIEAALEVSKECPTCGRHSQVVPEIMIPLVGHSKEFSILKKRIVGLAEAIIKNSGIVMKYKVGTMIEVPRAAVTADQIATEA</sequence>
<evidence type="ECO:0000256" key="12">
    <source>
        <dbReference type="PIRSR" id="PIRSR000853-3"/>
    </source>
</evidence>
<dbReference type="InterPro" id="IPR018274">
    <property type="entry name" value="PEP_util_AS"/>
</dbReference>
<dbReference type="Proteomes" id="UP000231450">
    <property type="component" value="Unassembled WGS sequence"/>
</dbReference>